<evidence type="ECO:0000256" key="3">
    <source>
        <dbReference type="SAM" id="MobiDB-lite"/>
    </source>
</evidence>
<feature type="coiled-coil region" evidence="2">
    <location>
        <begin position="547"/>
        <end position="654"/>
    </location>
</feature>
<protein>
    <recommendedName>
        <fullName evidence="4">J domain-containing protein</fullName>
    </recommendedName>
</protein>
<keyword evidence="1" id="KW-0143">Chaperone</keyword>
<dbReference type="CDD" id="cd06257">
    <property type="entry name" value="DnaJ"/>
    <property type="match status" value="1"/>
</dbReference>
<evidence type="ECO:0000256" key="1">
    <source>
        <dbReference type="ARBA" id="ARBA00023186"/>
    </source>
</evidence>
<feature type="region of interest" description="Disordered" evidence="3">
    <location>
        <begin position="1572"/>
        <end position="1596"/>
    </location>
</feature>
<dbReference type="SUPFAM" id="SSF46565">
    <property type="entry name" value="Chaperone J-domain"/>
    <property type="match status" value="1"/>
</dbReference>
<feature type="compositionally biased region" description="Basic and acidic residues" evidence="3">
    <location>
        <begin position="304"/>
        <end position="315"/>
    </location>
</feature>
<keyword evidence="2" id="KW-0175">Coiled coil</keyword>
<feature type="region of interest" description="Disordered" evidence="3">
    <location>
        <begin position="1521"/>
        <end position="1559"/>
    </location>
</feature>
<dbReference type="InterPro" id="IPR051938">
    <property type="entry name" value="Apopto_cytoskel_mod"/>
</dbReference>
<dbReference type="SMART" id="SM00271">
    <property type="entry name" value="DnaJ"/>
    <property type="match status" value="1"/>
</dbReference>
<feature type="domain" description="J" evidence="4">
    <location>
        <begin position="82"/>
        <end position="147"/>
    </location>
</feature>
<feature type="compositionally biased region" description="Basic residues" evidence="3">
    <location>
        <begin position="316"/>
        <end position="330"/>
    </location>
</feature>
<sequence>MLLARRAQQWSHSCTAAAVMGRLHRPALLLRISTQRHHASSLVAAADRAPSLVAAVDRARDAARLRPPPPVVARYLATRAPDAYAVLGVARGLTDRDYKVAYLRKAKEWHPDLRPNDPTATKKFQELSAAYDEIKDSGARAAYDARARFQDTDPGYGRPRQQSAQQSAAQAAATWAEAWADAGALLEAAQAWWEEEYAALDEDVEEFSAAVTHRRLGDALDVVKRRSGLIVSVVVPALVLLRWPGAAVWVLRGVAPLATAVIGIAARVVLQNPRLLPFFVNIIRQVGGGLWRRAVARARRRLADRERRARRDEQRRKKHAQQTWEKRRRGGGPDGVRRIGCLCTRRTRNQARISVCPRPGKDAGQPRFEVHAKPEAAMATMATTTTTTHLTAGLEDANLASKILSHQVAADAVHSRELAALQLKYATKTTELDAAHATREAHRSQHEEVLFTNDDSDDVVGDLDGLKAQYNKLTRATAASRAAHRTRVAEVRDAQTKEATGLQREQTAFKKSLADVDATYDASVKTLETQLLLLLRSKLEAASKQELDAKKRLIDEARSKRDLLKGDQSNLTIDLEGLERRLEDQRTRHAAEVAAAARDALAQAQAELARQLKAKNEAGDRAKKTLQDEIEALLKALADAKKRHDRALKDAKKQHDADMKRRRETHAHELRMASDGREAAADGEVDALEADARIKREQQARDLASLRDAMARLEKIIKDATNAAKKLDKEAPKNRAALEQRRDKDLEKLQAERKKALEKRRKRRAREMEEAVLDATERARREGREACDRLVAEDDSARRLDDEAERLRRLLAEANKRAEAALQNKKNRLAALEKDHRRAMAAVVVDHGEEPVQASVRDDLTDARAMAQARRAELVLSDKRAAADELRTDCASYADALAALQRALGAERAAHGASVRRQQAELDAKESELALLRAEAGDDLRHADEGAKLLDAHDMKGDETVMAEWRTLVQAEKEKSNHATVRGPAGDYVHSKRWDAGAPLSHGARHTSYKGWAPRSTATMSTWGCHAAMLRTLERQPPADEALVGPQASVVRRKKLSRTSQLLTSGLLDSALDEVQPLRKMKRALADERARRRRHEVAQREPTIFDAFAIHEGVEDLVIESDPPGLKTTRWLEAPDAKALRENKDAALERAIQKLEKAAVFFARGSGFDGWSGPKGLLKPSAAFVAFEGAEFLKTDVKRRIRISTNCHLTTSEANAFADHFEIDEKYFDGPKFVQWFFAQGYRLRMVELNRLQAVAEKERQEAVEKFNRSSSEDLRERYKVVTAPFTAEDEASARKKLREAASNRGLVGDVAARRSFGGTMTPAELRDQLKKSYKLSMTPQEMGAVFSAFDKSARTGAEGGDGCIDSTEFTYGWATFMEDARNVERAANEKALSLRKVLHEPPAMDTLEEGSVDLKASFVALHDGAAPKRDAVRLSFRGGYRPSKHRGKDSYSMVRERKAREELGLDALEVPHVQRRPSSLVLSPCVKPRPLVRPRSILKEQTTPTRGRLATNAIAPRRTSTFRRPTTSELEATATPKTGRRRLSSSSDAVGFHGGNLDLPVDRTVGARRQVTIHRPKTPFDSRANEALLSPARPD</sequence>
<dbReference type="Gene3D" id="1.10.287.110">
    <property type="entry name" value="DnaJ domain"/>
    <property type="match status" value="1"/>
</dbReference>
<dbReference type="PANTHER" id="PTHR44145:SF3">
    <property type="entry name" value="DNAJ HOMOLOG SUBFAMILY A MEMBER 3, MITOCHONDRIAL"/>
    <property type="match status" value="1"/>
</dbReference>
<feature type="coiled-coil region" evidence="2">
    <location>
        <begin position="883"/>
        <end position="935"/>
    </location>
</feature>
<dbReference type="Proteomes" id="UP000789595">
    <property type="component" value="Unassembled WGS sequence"/>
</dbReference>
<evidence type="ECO:0000256" key="2">
    <source>
        <dbReference type="SAM" id="Coils"/>
    </source>
</evidence>
<dbReference type="OrthoDB" id="193372at2759"/>
<dbReference type="Pfam" id="PF00226">
    <property type="entry name" value="DnaJ"/>
    <property type="match status" value="1"/>
</dbReference>
<dbReference type="InterPro" id="IPR036869">
    <property type="entry name" value="J_dom_sf"/>
</dbReference>
<gene>
    <name evidence="5" type="ORF">PECAL_4P15450</name>
</gene>
<dbReference type="PROSITE" id="PS50076">
    <property type="entry name" value="DNAJ_2"/>
    <property type="match status" value="1"/>
</dbReference>
<feature type="region of interest" description="Disordered" evidence="3">
    <location>
        <begin position="304"/>
        <end position="332"/>
    </location>
</feature>
<dbReference type="PRINTS" id="PR00625">
    <property type="entry name" value="JDOMAIN"/>
</dbReference>
<comment type="caution">
    <text evidence="5">The sequence shown here is derived from an EMBL/GenBank/DDBJ whole genome shotgun (WGS) entry which is preliminary data.</text>
</comment>
<accession>A0A8J2SKV2</accession>
<evidence type="ECO:0000259" key="4">
    <source>
        <dbReference type="PROSITE" id="PS50076"/>
    </source>
</evidence>
<proteinExistence type="predicted"/>
<evidence type="ECO:0000313" key="6">
    <source>
        <dbReference type="Proteomes" id="UP000789595"/>
    </source>
</evidence>
<organism evidence="5 6">
    <name type="scientific">Pelagomonas calceolata</name>
    <dbReference type="NCBI Taxonomy" id="35677"/>
    <lineage>
        <taxon>Eukaryota</taxon>
        <taxon>Sar</taxon>
        <taxon>Stramenopiles</taxon>
        <taxon>Ochrophyta</taxon>
        <taxon>Pelagophyceae</taxon>
        <taxon>Pelagomonadales</taxon>
        <taxon>Pelagomonadaceae</taxon>
        <taxon>Pelagomonas</taxon>
    </lineage>
</organism>
<feature type="region of interest" description="Disordered" evidence="3">
    <location>
        <begin position="727"/>
        <end position="747"/>
    </location>
</feature>
<reference evidence="5" key="1">
    <citation type="submission" date="2021-11" db="EMBL/GenBank/DDBJ databases">
        <authorList>
            <consortium name="Genoscope - CEA"/>
            <person name="William W."/>
        </authorList>
    </citation>
    <scope>NUCLEOTIDE SEQUENCE</scope>
</reference>
<dbReference type="PANTHER" id="PTHR44145">
    <property type="entry name" value="DNAJ HOMOLOG SUBFAMILY A MEMBER 3, MITOCHONDRIAL"/>
    <property type="match status" value="1"/>
</dbReference>
<dbReference type="EMBL" id="CAKKNE010000004">
    <property type="protein sequence ID" value="CAH0374273.1"/>
    <property type="molecule type" value="Genomic_DNA"/>
</dbReference>
<name>A0A8J2SKV2_9STRA</name>
<dbReference type="InterPro" id="IPR001623">
    <property type="entry name" value="DnaJ_domain"/>
</dbReference>
<keyword evidence="6" id="KW-1185">Reference proteome</keyword>
<evidence type="ECO:0000313" key="5">
    <source>
        <dbReference type="EMBL" id="CAH0374273.1"/>
    </source>
</evidence>